<organism evidence="1">
    <name type="scientific">Arundo donax</name>
    <name type="common">Giant reed</name>
    <name type="synonym">Donax arundinaceus</name>
    <dbReference type="NCBI Taxonomy" id="35708"/>
    <lineage>
        <taxon>Eukaryota</taxon>
        <taxon>Viridiplantae</taxon>
        <taxon>Streptophyta</taxon>
        <taxon>Embryophyta</taxon>
        <taxon>Tracheophyta</taxon>
        <taxon>Spermatophyta</taxon>
        <taxon>Magnoliopsida</taxon>
        <taxon>Liliopsida</taxon>
        <taxon>Poales</taxon>
        <taxon>Poaceae</taxon>
        <taxon>PACMAD clade</taxon>
        <taxon>Arundinoideae</taxon>
        <taxon>Arundineae</taxon>
        <taxon>Arundo</taxon>
    </lineage>
</organism>
<reference evidence="1" key="2">
    <citation type="journal article" date="2015" name="Data Brief">
        <title>Shoot transcriptome of the giant reed, Arundo donax.</title>
        <authorList>
            <person name="Barrero R.A."/>
            <person name="Guerrero F.D."/>
            <person name="Moolhuijzen P."/>
            <person name="Goolsby J.A."/>
            <person name="Tidwell J."/>
            <person name="Bellgard S.E."/>
            <person name="Bellgard M.I."/>
        </authorList>
    </citation>
    <scope>NUCLEOTIDE SEQUENCE</scope>
    <source>
        <tissue evidence="1">Shoot tissue taken approximately 20 cm above the soil surface</tissue>
    </source>
</reference>
<reference evidence="1" key="1">
    <citation type="submission" date="2014-09" db="EMBL/GenBank/DDBJ databases">
        <authorList>
            <person name="Magalhaes I.L.F."/>
            <person name="Oliveira U."/>
            <person name="Santos F.R."/>
            <person name="Vidigal T.H.D.A."/>
            <person name="Brescovit A.D."/>
            <person name="Santos A.J."/>
        </authorList>
    </citation>
    <scope>NUCLEOTIDE SEQUENCE</scope>
    <source>
        <tissue evidence="1">Shoot tissue taken approximately 20 cm above the soil surface</tissue>
    </source>
</reference>
<accession>A0A0A9CWL9</accession>
<sequence>MRLTIAWLSSCTSFTSFPRPLAGLAICTSTTLPRHSGCCIKSCSNAKSFKLIPLKISISSTPSNRSRFRSQNCLRSSVTFTPVSGRLRTDCNCSKWTPTGSILIVTVRP</sequence>
<dbReference type="AlphaFoldDB" id="A0A0A9CWL9"/>
<name>A0A0A9CWL9_ARUDO</name>
<dbReference type="EMBL" id="GBRH01220110">
    <property type="protein sequence ID" value="JAD77785.1"/>
    <property type="molecule type" value="Transcribed_RNA"/>
</dbReference>
<proteinExistence type="predicted"/>
<protein>
    <submittedName>
        <fullName evidence="1">Uncharacterized protein</fullName>
    </submittedName>
</protein>
<evidence type="ECO:0000313" key="1">
    <source>
        <dbReference type="EMBL" id="JAD77785.1"/>
    </source>
</evidence>